<evidence type="ECO:0000313" key="3">
    <source>
        <dbReference type="Proteomes" id="UP000193926"/>
    </source>
</evidence>
<dbReference type="Gene3D" id="3.40.50.720">
    <property type="entry name" value="NAD(P)-binding Rossmann-like Domain"/>
    <property type="match status" value="1"/>
</dbReference>
<feature type="domain" description="Enoyl reductase (ER)" evidence="1">
    <location>
        <begin position="9"/>
        <end position="335"/>
    </location>
</feature>
<dbReference type="Pfam" id="PF00107">
    <property type="entry name" value="ADH_zinc_N"/>
    <property type="match status" value="1"/>
</dbReference>
<evidence type="ECO:0000313" key="2">
    <source>
        <dbReference type="EMBL" id="OSQ42163.1"/>
    </source>
</evidence>
<dbReference type="PANTHER" id="PTHR45033:SF2">
    <property type="entry name" value="ZINC-TYPE ALCOHOL DEHYDROGENASE-LIKE PROTEIN C1773.06C"/>
    <property type="match status" value="1"/>
</dbReference>
<dbReference type="SMART" id="SM00829">
    <property type="entry name" value="PKS_ER"/>
    <property type="match status" value="1"/>
</dbReference>
<sequence length="339" mass="36504">MRVMELTDWTPDALLPKEKTRPKCSPDGVLIQMQAASLNYRDTVVVRRGYGRLTGSLPLIPVSDGAGVIIETGDIVTDLKPGDLVTPFFFQDWPSGPYSSSVSASALGGMRPGVMQEFMALPARLVAKTPKHFNAIQASTLPCAALTAWNAIVASGDVKKDDTVVVQGTGGVSLFALQFARMRQAKVILLSSDERKLEIGRQHGADHLINYRQNPDWSQIVREITSGVGASHIVEVGGAETLDQSLRSVAGGGTISLIGVLSGLKPALNLGPVVTQNIRLQGITVGSHAMHREMVQAIEEQEMEPVIDKHIFGFEEVGEAIANFGRRSHIGKVCIDFSR</sequence>
<comment type="caution">
    <text evidence="2">The sequence shown here is derived from an EMBL/GenBank/DDBJ whole genome shotgun (WGS) entry which is preliminary data.</text>
</comment>
<gene>
    <name evidence="2" type="ORF">MGEO_20765</name>
</gene>
<dbReference type="STRING" id="1123756.MGEO_20765"/>
<name>A0A1X4N7J5_9RHOB</name>
<dbReference type="InterPro" id="IPR013154">
    <property type="entry name" value="ADH-like_N"/>
</dbReference>
<reference evidence="2 3" key="1">
    <citation type="submission" date="2014-03" db="EMBL/GenBank/DDBJ databases">
        <title>The draft genome sequence of Marivita geojedonensis KCTC 23882.</title>
        <authorList>
            <person name="Lai Q."/>
            <person name="Shao Z."/>
        </authorList>
    </citation>
    <scope>NUCLEOTIDE SEQUENCE [LARGE SCALE GENOMIC DNA]</scope>
    <source>
        <strain evidence="2 3">DPG-138</strain>
    </source>
</reference>
<proteinExistence type="predicted"/>
<dbReference type="CDD" id="cd08276">
    <property type="entry name" value="MDR7"/>
    <property type="match status" value="1"/>
</dbReference>
<dbReference type="Proteomes" id="UP000193926">
    <property type="component" value="Unassembled WGS sequence"/>
</dbReference>
<dbReference type="InterPro" id="IPR013149">
    <property type="entry name" value="ADH-like_C"/>
</dbReference>
<organism evidence="2 3">
    <name type="scientific">Marivita geojedonensis</name>
    <dbReference type="NCBI Taxonomy" id="1123756"/>
    <lineage>
        <taxon>Bacteria</taxon>
        <taxon>Pseudomonadati</taxon>
        <taxon>Pseudomonadota</taxon>
        <taxon>Alphaproteobacteria</taxon>
        <taxon>Rhodobacterales</taxon>
        <taxon>Roseobacteraceae</taxon>
        <taxon>Marivita</taxon>
    </lineage>
</organism>
<protein>
    <recommendedName>
        <fullName evidence="1">Enoyl reductase (ER) domain-containing protein</fullName>
    </recommendedName>
</protein>
<dbReference type="EMBL" id="JFKC01000054">
    <property type="protein sequence ID" value="OSQ42163.1"/>
    <property type="molecule type" value="Genomic_DNA"/>
</dbReference>
<accession>A0A1X4N7J5</accession>
<dbReference type="InterPro" id="IPR020843">
    <property type="entry name" value="ER"/>
</dbReference>
<dbReference type="InterPro" id="IPR052711">
    <property type="entry name" value="Zinc_ADH-like"/>
</dbReference>
<dbReference type="PANTHER" id="PTHR45033">
    <property type="match status" value="1"/>
</dbReference>
<dbReference type="AlphaFoldDB" id="A0A1X4N7J5"/>
<dbReference type="InterPro" id="IPR036291">
    <property type="entry name" value="NAD(P)-bd_dom_sf"/>
</dbReference>
<dbReference type="InterPro" id="IPR011032">
    <property type="entry name" value="GroES-like_sf"/>
</dbReference>
<dbReference type="GO" id="GO:0016491">
    <property type="term" value="F:oxidoreductase activity"/>
    <property type="evidence" value="ECO:0007669"/>
    <property type="project" value="InterPro"/>
</dbReference>
<dbReference type="SUPFAM" id="SSF51735">
    <property type="entry name" value="NAD(P)-binding Rossmann-fold domains"/>
    <property type="match status" value="1"/>
</dbReference>
<keyword evidence="3" id="KW-1185">Reference proteome</keyword>
<evidence type="ECO:0000259" key="1">
    <source>
        <dbReference type="SMART" id="SM00829"/>
    </source>
</evidence>
<dbReference type="Pfam" id="PF08240">
    <property type="entry name" value="ADH_N"/>
    <property type="match status" value="1"/>
</dbReference>
<dbReference type="Gene3D" id="3.90.180.10">
    <property type="entry name" value="Medium-chain alcohol dehydrogenases, catalytic domain"/>
    <property type="match status" value="1"/>
</dbReference>
<dbReference type="SUPFAM" id="SSF50129">
    <property type="entry name" value="GroES-like"/>
    <property type="match status" value="1"/>
</dbReference>